<evidence type="ECO:0000313" key="4">
    <source>
        <dbReference type="Proteomes" id="UP000326396"/>
    </source>
</evidence>
<dbReference type="InterPro" id="IPR043128">
    <property type="entry name" value="Rev_trsase/Diguanyl_cyclase"/>
</dbReference>
<dbReference type="PANTHER" id="PTHR35046">
    <property type="entry name" value="ZINC KNUCKLE (CCHC-TYPE) FAMILY PROTEIN"/>
    <property type="match status" value="1"/>
</dbReference>
<gene>
    <name evidence="3" type="ORF">E3N88_25496</name>
</gene>
<dbReference type="InterPro" id="IPR041588">
    <property type="entry name" value="Integrase_H2C2"/>
</dbReference>
<evidence type="ECO:0000256" key="1">
    <source>
        <dbReference type="SAM" id="Phobius"/>
    </source>
</evidence>
<dbReference type="InterPro" id="IPR043502">
    <property type="entry name" value="DNA/RNA_pol_sf"/>
</dbReference>
<dbReference type="Pfam" id="PF24626">
    <property type="entry name" value="SH3_Tf2-1"/>
    <property type="match status" value="1"/>
</dbReference>
<dbReference type="InterPro" id="IPR012337">
    <property type="entry name" value="RNaseH-like_sf"/>
</dbReference>
<dbReference type="GO" id="GO:0015074">
    <property type="term" value="P:DNA integration"/>
    <property type="evidence" value="ECO:0007669"/>
    <property type="project" value="InterPro"/>
</dbReference>
<dbReference type="SUPFAM" id="SSF53098">
    <property type="entry name" value="Ribonuclease H-like"/>
    <property type="match status" value="1"/>
</dbReference>
<proteinExistence type="predicted"/>
<feature type="transmembrane region" description="Helical" evidence="1">
    <location>
        <begin position="598"/>
        <end position="620"/>
    </location>
</feature>
<dbReference type="InterPro" id="IPR041577">
    <property type="entry name" value="RT_RNaseH_2"/>
</dbReference>
<dbReference type="OrthoDB" id="407598at2759"/>
<reference evidence="3 4" key="1">
    <citation type="submission" date="2019-05" db="EMBL/GenBank/DDBJ databases">
        <title>Mikania micrantha, genome provides insights into the molecular mechanism of rapid growth.</title>
        <authorList>
            <person name="Liu B."/>
        </authorList>
    </citation>
    <scope>NUCLEOTIDE SEQUENCE [LARGE SCALE GENOMIC DNA]</scope>
    <source>
        <strain evidence="3">NLD-2019</strain>
        <tissue evidence="3">Leaf</tissue>
    </source>
</reference>
<dbReference type="PANTHER" id="PTHR35046:SF23">
    <property type="entry name" value="NUCLEOTIDYLTRANSFERASE, RIBONUCLEASE H"/>
    <property type="match status" value="1"/>
</dbReference>
<dbReference type="AlphaFoldDB" id="A0A5N6N7Q4"/>
<dbReference type="InterPro" id="IPR001584">
    <property type="entry name" value="Integrase_cat-core"/>
</dbReference>
<dbReference type="Proteomes" id="UP000326396">
    <property type="component" value="Linkage Group LG3"/>
</dbReference>
<evidence type="ECO:0000313" key="3">
    <source>
        <dbReference type="EMBL" id="KAD4385328.1"/>
    </source>
</evidence>
<keyword evidence="4" id="KW-1185">Reference proteome</keyword>
<dbReference type="CDD" id="cd09274">
    <property type="entry name" value="RNase_HI_RT_Ty3"/>
    <property type="match status" value="1"/>
</dbReference>
<dbReference type="Gene3D" id="3.30.420.10">
    <property type="entry name" value="Ribonuclease H-like superfamily/Ribonuclease H"/>
    <property type="match status" value="1"/>
</dbReference>
<comment type="caution">
    <text evidence="3">The sequence shown here is derived from an EMBL/GenBank/DDBJ whole genome shotgun (WGS) entry which is preliminary data.</text>
</comment>
<dbReference type="EMBL" id="SZYD01000013">
    <property type="protein sequence ID" value="KAD4385328.1"/>
    <property type="molecule type" value="Genomic_DNA"/>
</dbReference>
<accession>A0A5N6N7Q4</accession>
<evidence type="ECO:0000259" key="2">
    <source>
        <dbReference type="PROSITE" id="PS50994"/>
    </source>
</evidence>
<dbReference type="GO" id="GO:0003676">
    <property type="term" value="F:nucleic acid binding"/>
    <property type="evidence" value="ECO:0007669"/>
    <property type="project" value="InterPro"/>
</dbReference>
<dbReference type="PROSITE" id="PS50994">
    <property type="entry name" value="INTEGRASE"/>
    <property type="match status" value="1"/>
</dbReference>
<dbReference type="InterPro" id="IPR000477">
    <property type="entry name" value="RT_dom"/>
</dbReference>
<dbReference type="Pfam" id="PF00078">
    <property type="entry name" value="RVT_1"/>
    <property type="match status" value="1"/>
</dbReference>
<keyword evidence="1" id="KW-0472">Membrane</keyword>
<protein>
    <recommendedName>
        <fullName evidence="2">Integrase catalytic domain-containing protein</fullName>
    </recommendedName>
</protein>
<dbReference type="Gene3D" id="3.30.70.270">
    <property type="match status" value="2"/>
</dbReference>
<keyword evidence="1" id="KW-1133">Transmembrane helix</keyword>
<dbReference type="Pfam" id="PF17919">
    <property type="entry name" value="RT_RNaseH_2"/>
    <property type="match status" value="1"/>
</dbReference>
<name>A0A5N6N7Q4_9ASTR</name>
<dbReference type="CDD" id="cd01647">
    <property type="entry name" value="RT_LTR"/>
    <property type="match status" value="1"/>
</dbReference>
<dbReference type="InterPro" id="IPR056924">
    <property type="entry name" value="SH3_Tf2-1"/>
</dbReference>
<dbReference type="Gene3D" id="3.10.10.10">
    <property type="entry name" value="HIV Type 1 Reverse Transcriptase, subunit A, domain 1"/>
    <property type="match status" value="1"/>
</dbReference>
<feature type="domain" description="Integrase catalytic" evidence="2">
    <location>
        <begin position="290"/>
        <end position="450"/>
    </location>
</feature>
<dbReference type="Pfam" id="PF17921">
    <property type="entry name" value="Integrase_H2C2"/>
    <property type="match status" value="1"/>
</dbReference>
<dbReference type="Gene3D" id="1.10.340.70">
    <property type="match status" value="1"/>
</dbReference>
<organism evidence="3 4">
    <name type="scientific">Mikania micrantha</name>
    <name type="common">bitter vine</name>
    <dbReference type="NCBI Taxonomy" id="192012"/>
    <lineage>
        <taxon>Eukaryota</taxon>
        <taxon>Viridiplantae</taxon>
        <taxon>Streptophyta</taxon>
        <taxon>Embryophyta</taxon>
        <taxon>Tracheophyta</taxon>
        <taxon>Spermatophyta</taxon>
        <taxon>Magnoliopsida</taxon>
        <taxon>eudicotyledons</taxon>
        <taxon>Gunneridae</taxon>
        <taxon>Pentapetalae</taxon>
        <taxon>asterids</taxon>
        <taxon>campanulids</taxon>
        <taxon>Asterales</taxon>
        <taxon>Asteraceae</taxon>
        <taxon>Asteroideae</taxon>
        <taxon>Heliantheae alliance</taxon>
        <taxon>Eupatorieae</taxon>
        <taxon>Mikania</taxon>
    </lineage>
</organism>
<dbReference type="SUPFAM" id="SSF56672">
    <property type="entry name" value="DNA/RNA polymerases"/>
    <property type="match status" value="1"/>
</dbReference>
<keyword evidence="1" id="KW-0812">Transmembrane</keyword>
<dbReference type="InterPro" id="IPR036397">
    <property type="entry name" value="RNaseH_sf"/>
</dbReference>
<sequence>MRPRDEWKTAFKTRDGLYEWMVMPFGLSNAPSSFMRLMNHVFKALIGHCMVMYFDDILGIRMDKLKIEAIKSWPTPNNLHDVQRTHFKWTPKAATAFEDLKTKVTQAPVLALPNFQITFQVECDAFEFGVGGVLSQENRPIAFFSEKLSEAKQKYSTYDKEFYAIICSLEYWRHYLLPNDFILFSDHQALRFIQGQHKLNPRHAKWVGFLQEFSFSIRHKAGNTNTVADALSCRRSLLTSLQDKTLKLLKERFFWLKMSGDITRVIDRCRICHIAKMHHSNAGLYTPLPILDSPWEEVSLEFVVGLPRTQRQEDSVMVVVDRFSKMAHFLPCAKTYDASQVARLYFTEIVRLHGVPKTITSDREVKFIGHFWHTLWKRLASRLHFSSAHHPQSDGQTEVTNRSLGNLLRGLVGSHPKQWDLILPQAEFAYNRSTHQSTCMSPFLIVYRHNPFTPLDLAPLSATDHFSTDGSDRANQIKTIHQQEGDLVWIHLSKERFPRGRNSKLHPRADGPFRVLARINDNAYKIDLPGHYNVFATFNVSDLSPYLPELDDPFDSRTSLSEEGGNDAVDEVIQSGTKSKVQIIWRVARKDWNEDHAYYLFVLFLLMFILKFVLLSPFIVPSF</sequence>